<evidence type="ECO:0000259" key="1">
    <source>
        <dbReference type="Pfam" id="PF00561"/>
    </source>
</evidence>
<dbReference type="GO" id="GO:0017171">
    <property type="term" value="F:serine hydrolase activity"/>
    <property type="evidence" value="ECO:0007669"/>
    <property type="project" value="TreeGrafter"/>
</dbReference>
<name>A0A7R9QGN8_9ACAR</name>
<dbReference type="Gene3D" id="3.40.50.1820">
    <property type="entry name" value="alpha/beta hydrolase"/>
    <property type="match status" value="1"/>
</dbReference>
<dbReference type="EMBL" id="OC916780">
    <property type="protein sequence ID" value="CAD7645224.1"/>
    <property type="molecule type" value="Genomic_DNA"/>
</dbReference>
<dbReference type="AlphaFoldDB" id="A0A7R9QGN8"/>
<dbReference type="Pfam" id="PF00561">
    <property type="entry name" value="Abhydrolase_1"/>
    <property type="match status" value="1"/>
</dbReference>
<feature type="domain" description="AB hydrolase-1" evidence="1">
    <location>
        <begin position="29"/>
        <end position="135"/>
    </location>
</feature>
<reference evidence="2" key="1">
    <citation type="submission" date="2020-11" db="EMBL/GenBank/DDBJ databases">
        <authorList>
            <person name="Tran Van P."/>
        </authorList>
    </citation>
    <scope>NUCLEOTIDE SEQUENCE</scope>
</reference>
<organism evidence="2">
    <name type="scientific">Oppiella nova</name>
    <dbReference type="NCBI Taxonomy" id="334625"/>
    <lineage>
        <taxon>Eukaryota</taxon>
        <taxon>Metazoa</taxon>
        <taxon>Ecdysozoa</taxon>
        <taxon>Arthropoda</taxon>
        <taxon>Chelicerata</taxon>
        <taxon>Arachnida</taxon>
        <taxon>Acari</taxon>
        <taxon>Acariformes</taxon>
        <taxon>Sarcoptiformes</taxon>
        <taxon>Oribatida</taxon>
        <taxon>Brachypylina</taxon>
        <taxon>Oppioidea</taxon>
        <taxon>Oppiidae</taxon>
        <taxon>Oppiella</taxon>
    </lineage>
</organism>
<sequence>MSEIERETGRLDVDGVNIYYERAGTGEHVVLLLPGVLGTVQIEFKLQFQAFDLSKFTLVSWDPPGFGLSRPPERIYNNCYIRDGDLIVKFMKALGYEKYSIMGFSDSGRTSMILAARYPEVMRKLVIWGTCAFIGDKEKKTLSLCKDVAGWSNDRKNIFEPVYKEDLQMVWGNWVDFNNRLQDFATPYLKDIKCPTFILHGESDIVTPMEPHAMYLKKNISGARLVIFPKAPHTCHQEKASDFKCNQTLNLVNTGFTSYLN</sequence>
<proteinExistence type="predicted"/>
<evidence type="ECO:0000313" key="2">
    <source>
        <dbReference type="EMBL" id="CAD7645224.1"/>
    </source>
</evidence>
<keyword evidence="3" id="KW-1185">Reference proteome</keyword>
<accession>A0A7R9QGN8</accession>
<gene>
    <name evidence="2" type="ORF">ONB1V03_LOCUS5099</name>
</gene>
<dbReference type="PANTHER" id="PTHR46331:SF2">
    <property type="entry name" value="VALACYCLOVIR HYDROLASE"/>
    <property type="match status" value="1"/>
</dbReference>
<protein>
    <recommendedName>
        <fullName evidence="1">AB hydrolase-1 domain-containing protein</fullName>
    </recommendedName>
</protein>
<dbReference type="InterPro" id="IPR000073">
    <property type="entry name" value="AB_hydrolase_1"/>
</dbReference>
<dbReference type="SUPFAM" id="SSF53474">
    <property type="entry name" value="alpha/beta-Hydrolases"/>
    <property type="match status" value="1"/>
</dbReference>
<dbReference type="OrthoDB" id="19657at2759"/>
<evidence type="ECO:0000313" key="3">
    <source>
        <dbReference type="Proteomes" id="UP000728032"/>
    </source>
</evidence>
<dbReference type="InterPro" id="IPR029058">
    <property type="entry name" value="AB_hydrolase_fold"/>
</dbReference>
<dbReference type="Proteomes" id="UP000728032">
    <property type="component" value="Unassembled WGS sequence"/>
</dbReference>
<dbReference type="PANTHER" id="PTHR46331">
    <property type="entry name" value="VALACYCLOVIR HYDROLASE"/>
    <property type="match status" value="1"/>
</dbReference>
<dbReference type="EMBL" id="CAJPVJ010001955">
    <property type="protein sequence ID" value="CAG2165559.1"/>
    <property type="molecule type" value="Genomic_DNA"/>
</dbReference>